<dbReference type="AlphaFoldDB" id="A0A9Q6PS06"/>
<keyword evidence="1" id="KW-0472">Membrane</keyword>
<feature type="transmembrane region" description="Helical" evidence="1">
    <location>
        <begin position="41"/>
        <end position="63"/>
    </location>
</feature>
<dbReference type="EMBL" id="CP038908">
    <property type="protein sequence ID" value="QGO05365.1"/>
    <property type="molecule type" value="Genomic_DNA"/>
</dbReference>
<evidence type="ECO:0000313" key="2">
    <source>
        <dbReference type="EMBL" id="QGO05365.1"/>
    </source>
</evidence>
<keyword evidence="3" id="KW-1185">Reference proteome</keyword>
<reference evidence="2 3" key="1">
    <citation type="submission" date="2019-04" db="EMBL/GenBank/DDBJ databases">
        <title>Complete genome sequencing of Piscirickettsia salmonis strain Psal-009.</title>
        <authorList>
            <person name="Schober I."/>
            <person name="Bunk B."/>
            <person name="Sproer C."/>
            <person name="Carril G.P."/>
            <person name="Riedel T."/>
            <person name="Flores-Herrera P.A."/>
            <person name="Nourdin-Galindo G."/>
            <person name="Marshall S.H."/>
            <person name="Overmann J."/>
        </authorList>
    </citation>
    <scope>NUCLEOTIDE SEQUENCE [LARGE SCALE GENOMIC DNA]</scope>
    <source>
        <strain evidence="2 3">Psal-009</strain>
    </source>
</reference>
<protein>
    <submittedName>
        <fullName evidence="2">Uncharacterized protein</fullName>
    </submittedName>
</protein>
<dbReference type="Proteomes" id="UP000422232">
    <property type="component" value="Chromosome"/>
</dbReference>
<proteinExistence type="predicted"/>
<evidence type="ECO:0000313" key="3">
    <source>
        <dbReference type="Proteomes" id="UP000422232"/>
    </source>
</evidence>
<evidence type="ECO:0000256" key="1">
    <source>
        <dbReference type="SAM" id="Phobius"/>
    </source>
</evidence>
<dbReference type="InterPro" id="IPR003744">
    <property type="entry name" value="YhhQ"/>
</dbReference>
<organism evidence="2 3">
    <name type="scientific">Piscirickettsia salmonis</name>
    <dbReference type="NCBI Taxonomy" id="1238"/>
    <lineage>
        <taxon>Bacteria</taxon>
        <taxon>Pseudomonadati</taxon>
        <taxon>Pseudomonadota</taxon>
        <taxon>Gammaproteobacteria</taxon>
        <taxon>Thiotrichales</taxon>
        <taxon>Piscirickettsiaceae</taxon>
        <taxon>Piscirickettsia</taxon>
    </lineage>
</organism>
<sequence length="103" mass="12307">MMWKGKYFWLRQIASCAVSELVLLTIGYITIFAFEKPFKEIFILIFTGWLWKIAANSIQAPFVSLRKRRYLGRYFAHPMRQNRRAKRDDYKPSAVRVTQRCVP</sequence>
<feature type="transmembrane region" description="Helical" evidence="1">
    <location>
        <begin position="12"/>
        <end position="35"/>
    </location>
</feature>
<dbReference type="Pfam" id="PF02592">
    <property type="entry name" value="Vut_1"/>
    <property type="match status" value="1"/>
</dbReference>
<accession>A0A9Q6PS06</accession>
<gene>
    <name evidence="2" type="ORF">Psal009_01253</name>
</gene>
<name>A0A9Q6PS06_PISSA</name>
<keyword evidence="1" id="KW-0812">Transmembrane</keyword>
<keyword evidence="1" id="KW-1133">Transmembrane helix</keyword>